<dbReference type="GO" id="GO:0006661">
    <property type="term" value="P:phosphatidylinositol biosynthetic process"/>
    <property type="evidence" value="ECO:0007669"/>
    <property type="project" value="InterPro"/>
</dbReference>
<keyword evidence="6" id="KW-1185">Reference proteome</keyword>
<dbReference type="OrthoDB" id="6377374at2759"/>
<dbReference type="PANTHER" id="PTHR16023:SF0">
    <property type="entry name" value="PROTEIN VAC14 HOMOLOG"/>
    <property type="match status" value="1"/>
</dbReference>
<keyword evidence="3" id="KW-0472">Membrane</keyword>
<dbReference type="InterPro" id="IPR021841">
    <property type="entry name" value="VAC14_Fig4p-bd"/>
</dbReference>
<dbReference type="PANTHER" id="PTHR16023">
    <property type="entry name" value="TAX1 BINDING PROTEIN-RELATED"/>
    <property type="match status" value="1"/>
</dbReference>
<dbReference type="GO" id="GO:0010008">
    <property type="term" value="C:endosome membrane"/>
    <property type="evidence" value="ECO:0007669"/>
    <property type="project" value="TreeGrafter"/>
</dbReference>
<dbReference type="Pfam" id="PF11916">
    <property type="entry name" value="Vac14_Fig4_bd"/>
    <property type="match status" value="1"/>
</dbReference>
<evidence type="ECO:0000256" key="3">
    <source>
        <dbReference type="ARBA" id="ARBA00023136"/>
    </source>
</evidence>
<proteinExistence type="predicted"/>
<reference evidence="5 6" key="1">
    <citation type="journal article" date="2019" name="PLoS Biol.">
        <title>Sex chromosomes control vertical transmission of feminizing Wolbachia symbionts in an isopod.</title>
        <authorList>
            <person name="Becking T."/>
            <person name="Chebbi M.A."/>
            <person name="Giraud I."/>
            <person name="Moumen B."/>
            <person name="Laverre T."/>
            <person name="Caubet Y."/>
            <person name="Peccoud J."/>
            <person name="Gilbert C."/>
            <person name="Cordaux R."/>
        </authorList>
    </citation>
    <scope>NUCLEOTIDE SEQUENCE [LARGE SCALE GENOMIC DNA]</scope>
    <source>
        <strain evidence="5">ANa2</strain>
        <tissue evidence="5">Whole body excluding digestive tract and cuticle</tissue>
    </source>
</reference>
<evidence type="ECO:0000313" key="5">
    <source>
        <dbReference type="EMBL" id="KAB7505108.1"/>
    </source>
</evidence>
<sequence length="206" mass="23646">MDTKNLGFATLMVETLSYILLTSKELFSLRTALRNLENEESGDLFVKLFGCWCHSPVPTLTLCLLSHCYEQAATLVHIISNLDTSADTLLELDKLIQMIESPIFSDLRLRLLCPSENRALIEALYGILMLIPQTSSFDLLRSRLACVPPVHLEGPPRQSKQNRESTKIDFNELLIHFKTTQEKHQQFRREVLKERLKSNFQKSVKI</sequence>
<evidence type="ECO:0000313" key="6">
    <source>
        <dbReference type="Proteomes" id="UP000326759"/>
    </source>
</evidence>
<organism evidence="5 6">
    <name type="scientific">Armadillidium nasatum</name>
    <dbReference type="NCBI Taxonomy" id="96803"/>
    <lineage>
        <taxon>Eukaryota</taxon>
        <taxon>Metazoa</taxon>
        <taxon>Ecdysozoa</taxon>
        <taxon>Arthropoda</taxon>
        <taxon>Crustacea</taxon>
        <taxon>Multicrustacea</taxon>
        <taxon>Malacostraca</taxon>
        <taxon>Eumalacostraca</taxon>
        <taxon>Peracarida</taxon>
        <taxon>Isopoda</taxon>
        <taxon>Oniscidea</taxon>
        <taxon>Crinocheta</taxon>
        <taxon>Armadillidiidae</taxon>
        <taxon>Armadillidium</taxon>
    </lineage>
</organism>
<dbReference type="GO" id="GO:0070772">
    <property type="term" value="C:PAS complex"/>
    <property type="evidence" value="ECO:0007669"/>
    <property type="project" value="InterPro"/>
</dbReference>
<evidence type="ECO:0000256" key="2">
    <source>
        <dbReference type="ARBA" id="ARBA00022737"/>
    </source>
</evidence>
<comment type="caution">
    <text evidence="5">The sequence shown here is derived from an EMBL/GenBank/DDBJ whole genome shotgun (WGS) entry which is preliminary data.</text>
</comment>
<name>A0A5N5TG91_9CRUS</name>
<accession>A0A5N5TG91</accession>
<feature type="domain" description="Vacuolar protein 14 C-terminal Fig4-binding" evidence="4">
    <location>
        <begin position="3"/>
        <end position="147"/>
    </location>
</feature>
<dbReference type="Proteomes" id="UP000326759">
    <property type="component" value="Unassembled WGS sequence"/>
</dbReference>
<comment type="subcellular location">
    <subcellularLocation>
        <location evidence="1">Endomembrane system</location>
    </subcellularLocation>
</comment>
<keyword evidence="2" id="KW-0677">Repeat</keyword>
<dbReference type="InterPro" id="IPR026825">
    <property type="entry name" value="Vac14"/>
</dbReference>
<protein>
    <submittedName>
        <fullName evidence="5">Protein VAC14-like protein</fullName>
    </submittedName>
</protein>
<dbReference type="EMBL" id="SEYY01001759">
    <property type="protein sequence ID" value="KAB7505108.1"/>
    <property type="molecule type" value="Genomic_DNA"/>
</dbReference>
<evidence type="ECO:0000256" key="1">
    <source>
        <dbReference type="ARBA" id="ARBA00004308"/>
    </source>
</evidence>
<evidence type="ECO:0000259" key="4">
    <source>
        <dbReference type="Pfam" id="PF11916"/>
    </source>
</evidence>
<dbReference type="AlphaFoldDB" id="A0A5N5TG91"/>
<gene>
    <name evidence="5" type="primary">vac14</name>
    <name evidence="5" type="ORF">Anas_07173</name>
</gene>